<gene>
    <name evidence="1" type="ORF">JOF46_003063</name>
</gene>
<keyword evidence="2" id="KW-1185">Reference proteome</keyword>
<proteinExistence type="predicted"/>
<name>A0ABS4WG21_9MICC</name>
<dbReference type="RefSeq" id="WP_209908447.1">
    <property type="nucleotide sequence ID" value="NZ_BAAAMI010000008.1"/>
</dbReference>
<dbReference type="Proteomes" id="UP000766570">
    <property type="component" value="Unassembled WGS sequence"/>
</dbReference>
<dbReference type="InterPro" id="IPR007801">
    <property type="entry name" value="MbnB/TglH/ChrH"/>
</dbReference>
<evidence type="ECO:0000313" key="2">
    <source>
        <dbReference type="Proteomes" id="UP000766570"/>
    </source>
</evidence>
<dbReference type="Pfam" id="PF05114">
    <property type="entry name" value="MbnB_TglH_ChrH"/>
    <property type="match status" value="1"/>
</dbReference>
<comment type="caution">
    <text evidence="1">The sequence shown here is derived from an EMBL/GenBank/DDBJ whole genome shotgun (WGS) entry which is preliminary data.</text>
</comment>
<dbReference type="Gene3D" id="3.20.20.150">
    <property type="entry name" value="Divalent-metal-dependent TIM barrel enzymes"/>
    <property type="match status" value="1"/>
</dbReference>
<reference evidence="1 2" key="1">
    <citation type="submission" date="2021-03" db="EMBL/GenBank/DDBJ databases">
        <title>Sequencing the genomes of 1000 actinobacteria strains.</title>
        <authorList>
            <person name="Klenk H.-P."/>
        </authorList>
    </citation>
    <scope>NUCLEOTIDE SEQUENCE [LARGE SCALE GENOMIC DNA]</scope>
    <source>
        <strain evidence="1 2">DSM 15454</strain>
    </source>
</reference>
<sequence>MTNPPKLGVGVLYQPVLDPLLRSADWPADYLEIIPDTLWHDAGRGTQPRFDVDKDVRSMLEGVRERMPILMHGIGLSIGSSEPLDEEYVEQFRSWAAWLDCPWVSEHLAYSAAETDEGSVVAGLTLPVPLEESTVDLIGPRLAHLSGLLGLPVALENNVYYFRTPGETLSEPEVLNRLCAWGEGSILLDVHNLYVNVRNGVMDADEYLRALDLTAVREIHIAGGMEIDNFYVDAHSGIPPAEVWELLDTVAPLCSNLGGVTFEVLGSWFDTVGADGLAGVIDRARVSLAAPDGRPS</sequence>
<protein>
    <submittedName>
        <fullName evidence="1">Uncharacterized protein (UPF0276 family)</fullName>
    </submittedName>
</protein>
<dbReference type="EMBL" id="JAGIOE010000001">
    <property type="protein sequence ID" value="MBP2375151.1"/>
    <property type="molecule type" value="Genomic_DNA"/>
</dbReference>
<dbReference type="PANTHER" id="PTHR42194">
    <property type="entry name" value="UPF0276 PROTEIN HI_1600"/>
    <property type="match status" value="1"/>
</dbReference>
<dbReference type="PANTHER" id="PTHR42194:SF1">
    <property type="entry name" value="UPF0276 PROTEIN HI_1600"/>
    <property type="match status" value="1"/>
</dbReference>
<organism evidence="1 2">
    <name type="scientific">Paeniglutamicibacter psychrophenolicus</name>
    <dbReference type="NCBI Taxonomy" id="257454"/>
    <lineage>
        <taxon>Bacteria</taxon>
        <taxon>Bacillati</taxon>
        <taxon>Actinomycetota</taxon>
        <taxon>Actinomycetes</taxon>
        <taxon>Micrococcales</taxon>
        <taxon>Micrococcaceae</taxon>
        <taxon>Paeniglutamicibacter</taxon>
    </lineage>
</organism>
<accession>A0ABS4WG21</accession>
<evidence type="ECO:0000313" key="1">
    <source>
        <dbReference type="EMBL" id="MBP2375151.1"/>
    </source>
</evidence>
<dbReference type="NCBIfam" id="NF003818">
    <property type="entry name" value="PRK05409.1"/>
    <property type="match status" value="1"/>
</dbReference>